<feature type="domain" description="Crinkler effector protein N-terminal" evidence="4">
    <location>
        <begin position="8"/>
        <end position="116"/>
    </location>
</feature>
<keyword evidence="6" id="KW-1185">Reference proteome</keyword>
<dbReference type="Proteomes" id="UP000794436">
    <property type="component" value="Unassembled WGS sequence"/>
</dbReference>
<keyword evidence="3" id="KW-0964">Secreted</keyword>
<dbReference type="InterPro" id="IPR045379">
    <property type="entry name" value="Crinkler_N"/>
</dbReference>
<accession>A0A8K1FGP3</accession>
<dbReference type="GO" id="GO:0005576">
    <property type="term" value="C:extracellular region"/>
    <property type="evidence" value="ECO:0007669"/>
    <property type="project" value="UniProtKB-SubCell"/>
</dbReference>
<evidence type="ECO:0000259" key="4">
    <source>
        <dbReference type="Pfam" id="PF20147"/>
    </source>
</evidence>
<evidence type="ECO:0000256" key="1">
    <source>
        <dbReference type="ARBA" id="ARBA00004340"/>
    </source>
</evidence>
<name>A0A8K1FGP3_PYTOL</name>
<gene>
    <name evidence="5" type="ORF">Poli38472_010939</name>
</gene>
<evidence type="ECO:0000256" key="2">
    <source>
        <dbReference type="ARBA" id="ARBA00004613"/>
    </source>
</evidence>
<protein>
    <recommendedName>
        <fullName evidence="4">Crinkler effector protein N-terminal domain-containing protein</fullName>
    </recommendedName>
</protein>
<organism evidence="5 6">
    <name type="scientific">Pythium oligandrum</name>
    <name type="common">Mycoparasitic fungus</name>
    <dbReference type="NCBI Taxonomy" id="41045"/>
    <lineage>
        <taxon>Eukaryota</taxon>
        <taxon>Sar</taxon>
        <taxon>Stramenopiles</taxon>
        <taxon>Oomycota</taxon>
        <taxon>Peronosporomycetes</taxon>
        <taxon>Pythiales</taxon>
        <taxon>Pythiaceae</taxon>
        <taxon>Pythium</taxon>
    </lineage>
</organism>
<dbReference type="OrthoDB" id="116699at2759"/>
<evidence type="ECO:0000313" key="6">
    <source>
        <dbReference type="Proteomes" id="UP000794436"/>
    </source>
</evidence>
<comment type="caution">
    <text evidence="5">The sequence shown here is derived from an EMBL/GenBank/DDBJ whole genome shotgun (WGS) entry which is preliminary data.</text>
</comment>
<proteinExistence type="predicted"/>
<comment type="subcellular location">
    <subcellularLocation>
        <location evidence="1">Host cell</location>
    </subcellularLocation>
    <subcellularLocation>
        <location evidence="2">Secreted</location>
    </subcellularLocation>
</comment>
<evidence type="ECO:0000313" key="5">
    <source>
        <dbReference type="EMBL" id="TMW61876.1"/>
    </source>
</evidence>
<sequence length="795" mass="89938">MMTTRLYIVCVNVRDGMDFGVRMAPDEYIGELKERINERQKYTQNADDLKLYLAKAKESDQWLAADDPAVTNLRHNVVSDEIQELLREDLKLQAGKRIDNLFQSAPNADVIHVLVVVPPPPASSPPATSLSAPVISFTITRGRATRDENDKDPWEAYTSIGKRLKDDKIVKDLAAQVERVAGMKKSTPFIVLENSSGTGKTQMAFNLEATELFEVFFIMCASSADRDQPIYEAFNQRSRSFEFCVDKDLPFVIKGSVQDLQGINHRLYLYGFIIAALNGDATFSERASRTDVELAIQRRQDRMAKPMVFFLDEFPRVGSGETNSIMDLRKARYRMMRNVFRSFSFPVVISSTNGTARNLFSIQGASRSVDPYLWCIVFPSLPHVSLDGDIKSVKCPDQVKRILQHSRPLFVKLCLEYIKVKPCTGPLGVAYLDEMVASLAKRAKKLKRRSDEFNLGQFGLFLCTSFKLANGQYNVIDSHFAQLHDEEPIDLTLSPLEDQGLFVDDTLWESCCVFPSPSDDVLLHLAMTGGPQFPPLEKAMHNMMKLPSIRQQMYWSNVDQKTNDGMALEALVSAAVVLASHSGGLGGVAFPDFLGRLLYELGVTREATPMDFPVTLINSMHGTGIREVVVPFLSAPNVEWPQWLLEDWKYIGARLDNFRRTVNDDRIDFKIDSDLISGECKDYSDPVNLKVLKHILERVPERSKIHFVVTRKLQDSYFTQADASEFLTHHGLENARIYRILGPQRLEVLNKWRQRGKKRPMQALDPSGVEQAVSRLIVFIEVGDDVWDHAFFTPL</sequence>
<dbReference type="EMBL" id="SPLM01000075">
    <property type="protein sequence ID" value="TMW61876.1"/>
    <property type="molecule type" value="Genomic_DNA"/>
</dbReference>
<dbReference type="GO" id="GO:0043657">
    <property type="term" value="C:host cell"/>
    <property type="evidence" value="ECO:0007669"/>
    <property type="project" value="UniProtKB-SubCell"/>
</dbReference>
<evidence type="ECO:0000256" key="3">
    <source>
        <dbReference type="ARBA" id="ARBA00022525"/>
    </source>
</evidence>
<dbReference type="AlphaFoldDB" id="A0A8K1FGP3"/>
<dbReference type="Pfam" id="PF20147">
    <property type="entry name" value="Crinkler"/>
    <property type="match status" value="1"/>
</dbReference>
<reference evidence="5" key="1">
    <citation type="submission" date="2019-03" db="EMBL/GenBank/DDBJ databases">
        <title>Long read genome sequence of the mycoparasitic Pythium oligandrum ATCC 38472 isolated from sugarbeet rhizosphere.</title>
        <authorList>
            <person name="Gaulin E."/>
        </authorList>
    </citation>
    <scope>NUCLEOTIDE SEQUENCE</scope>
    <source>
        <strain evidence="5">ATCC 38472_TT</strain>
    </source>
</reference>